<dbReference type="AlphaFoldDB" id="A0A5D4SWQ6"/>
<protein>
    <recommendedName>
        <fullName evidence="3">Exosporium protein D</fullName>
    </recommendedName>
</protein>
<dbReference type="OrthoDB" id="2931877at2"/>
<sequence length="158" mass="18136">MIRNYSFKSELTDLRGQSTSDSRTLPAKHFVETHTYQGFGENETGNIPITFLVTSDESILFEDFTENHNKTFFQIRTFSTGEIDGQVSLLVNVTTDDSEEPLEYTIPLSQARSFQFENVRRISVQLTTLPSSFQREISFYLQKTFCISCSEGEMNNEL</sequence>
<evidence type="ECO:0008006" key="3">
    <source>
        <dbReference type="Google" id="ProtNLM"/>
    </source>
</evidence>
<dbReference type="EMBL" id="VTEV01000005">
    <property type="protein sequence ID" value="TYS67725.1"/>
    <property type="molecule type" value="Genomic_DNA"/>
</dbReference>
<accession>A0A5D4SWQ6</accession>
<evidence type="ECO:0000313" key="1">
    <source>
        <dbReference type="EMBL" id="TYS67725.1"/>
    </source>
</evidence>
<organism evidence="1 2">
    <name type="scientific">Sutcliffiella horikoshii</name>
    <dbReference type="NCBI Taxonomy" id="79883"/>
    <lineage>
        <taxon>Bacteria</taxon>
        <taxon>Bacillati</taxon>
        <taxon>Bacillota</taxon>
        <taxon>Bacilli</taxon>
        <taxon>Bacillales</taxon>
        <taxon>Bacillaceae</taxon>
        <taxon>Sutcliffiella</taxon>
    </lineage>
</organism>
<dbReference type="Proteomes" id="UP000322524">
    <property type="component" value="Unassembled WGS sequence"/>
</dbReference>
<gene>
    <name evidence="1" type="ORF">FZC76_14260</name>
</gene>
<proteinExistence type="predicted"/>
<dbReference type="RefSeq" id="WP_148988834.1">
    <property type="nucleotide sequence ID" value="NZ_VTEV01000005.1"/>
</dbReference>
<evidence type="ECO:0000313" key="2">
    <source>
        <dbReference type="Proteomes" id="UP000322524"/>
    </source>
</evidence>
<reference evidence="1 2" key="1">
    <citation type="submission" date="2019-08" db="EMBL/GenBank/DDBJ databases">
        <title>Bacillus genomes from the desert of Cuatro Cienegas, Coahuila.</title>
        <authorList>
            <person name="Olmedo-Alvarez G."/>
        </authorList>
    </citation>
    <scope>NUCLEOTIDE SEQUENCE [LARGE SCALE GENOMIC DNA]</scope>
    <source>
        <strain evidence="1 2">CH28_1T</strain>
    </source>
</reference>
<name>A0A5D4SWQ6_9BACI</name>
<comment type="caution">
    <text evidence="1">The sequence shown here is derived from an EMBL/GenBank/DDBJ whole genome shotgun (WGS) entry which is preliminary data.</text>
</comment>